<sequence length="807" mass="86412">MASVYNNVTSNSLSSSVRGYGGLASGLDRDSLIEGMTAATRAKIAKQQKSKQTLLWKQDAYRSISSKLVEFSKKYTSYTNPATNLSSPSFWAQSNVTAVGTNSKYVQVTGSSSTANSVSILGVEQLAKKASTVSGGAVSDGVLETGKIDLDEMKTVNTLEGQYLTFQVGNKTYSVSFKSGTDKAGKPYDYSNGDNTVESINRALAEVSIGEGRTLADVLNASGEVDPADGSFTLNFKSDDPAGNEVRLAGGSKGALEAIGINSGEELVELGKQGKTVIDASGMSTDLKDNQTIFKDLSFEDRINGKSMSFTYNGVTKSITLESKGNLNDMAKDIQEKLEKEFGTGRIHVEATAANNGKLEFYTVKPGGDPDDPDYLNNYLDSSSDLAIAYADAGVTGKDGALKVVNGESNRLNLNVAIGESGLISSSAVPADDTPLNIVINGHKIEGLTNKSTLNEIMKKINDSDAGVTMSYMRNADKFSIVSKGEGASGTIEFNIEGTDNAKLFGAMANQGPVYGQDAIVYVKYDDSSAPVKLTRGSNTFDLDGLNVTVNGTFNTTGADNRDEAVTFNAKTDSDKIAKAVSDMIKDYNDIIKMVNEQVSTKPNRQYEPLTDEQKAGMTEKQIEQWEAKAKEGLLFNDSDLRGLTDSMRFIFEGGSEKKALLESYGISTSSNYEDNGSLVFDEVKFRAALEKSGDDLQKLFTQGEDTLTGDKGGLMTRLTGITEKYAATTGATKGILVEKAGSIYAPTSILSNSLKKSMDSIDSTIVRLQSQLKTETDRYIKQFTSLETLISQMNSQSSWLQGAFGG</sequence>
<evidence type="ECO:0000259" key="7">
    <source>
        <dbReference type="Pfam" id="PF07195"/>
    </source>
</evidence>
<dbReference type="Proteomes" id="UP000198970">
    <property type="component" value="Chromosome I"/>
</dbReference>
<dbReference type="EMBL" id="LT630003">
    <property type="protein sequence ID" value="SET93495.1"/>
    <property type="molecule type" value="Genomic_DNA"/>
</dbReference>
<keyword evidence="5" id="KW-0964">Secreted</keyword>
<evidence type="ECO:0000256" key="5">
    <source>
        <dbReference type="RuleBase" id="RU362066"/>
    </source>
</evidence>
<dbReference type="InterPro" id="IPR040026">
    <property type="entry name" value="FliD"/>
</dbReference>
<dbReference type="InterPro" id="IPR010809">
    <property type="entry name" value="FliD_C"/>
</dbReference>
<evidence type="ECO:0000313" key="8">
    <source>
        <dbReference type="EMBL" id="SET93495.1"/>
    </source>
</evidence>
<comment type="similarity">
    <text evidence="1 5">Belongs to the FliD family.</text>
</comment>
<protein>
    <recommendedName>
        <fullName evidence="5">Flagellar hook-associated protein 2</fullName>
        <shortName evidence="5">HAP2</shortName>
    </recommendedName>
    <alternativeName>
        <fullName evidence="5">Flagellar cap protein</fullName>
    </alternativeName>
</protein>
<keyword evidence="3" id="KW-0175">Coiled coil</keyword>
<name>A0ABY1CCM7_9FIRM</name>
<keyword evidence="8" id="KW-0966">Cell projection</keyword>
<evidence type="ECO:0000256" key="3">
    <source>
        <dbReference type="ARBA" id="ARBA00023054"/>
    </source>
</evidence>
<comment type="subcellular location">
    <subcellularLocation>
        <location evidence="5">Secreted</location>
    </subcellularLocation>
    <subcellularLocation>
        <location evidence="5">Bacterial flagellum</location>
    </subcellularLocation>
</comment>
<keyword evidence="8" id="KW-0282">Flagellum</keyword>
<feature type="domain" description="Flagellar hook-associated protein 2 C-terminal" evidence="7">
    <location>
        <begin position="516"/>
        <end position="796"/>
    </location>
</feature>
<keyword evidence="9" id="KW-1185">Reference proteome</keyword>
<evidence type="ECO:0000259" key="6">
    <source>
        <dbReference type="Pfam" id="PF02465"/>
    </source>
</evidence>
<comment type="subunit">
    <text evidence="2 5">Homopentamer.</text>
</comment>
<reference evidence="8 9" key="1">
    <citation type="submission" date="2016-10" db="EMBL/GenBank/DDBJ databases">
        <authorList>
            <person name="Varghese N."/>
            <person name="Submissions S."/>
        </authorList>
    </citation>
    <scope>NUCLEOTIDE SEQUENCE [LARGE SCALE GENOMIC DNA]</scope>
    <source>
        <strain evidence="8 9">ATCC 19403</strain>
    </source>
</reference>
<dbReference type="InterPro" id="IPR003481">
    <property type="entry name" value="FliD_N"/>
</dbReference>
<comment type="function">
    <text evidence="5">Required for morphogenesis and for the elongation of the flagellar filament by facilitating polymerization of the flagellin monomers at the tip of growing filament. Forms a capping structure, which prevents flagellin subunits (transported through the central channel of the flagellum) from leaking out without polymerization at the distal end.</text>
</comment>
<dbReference type="PANTHER" id="PTHR30288:SF0">
    <property type="entry name" value="FLAGELLAR HOOK-ASSOCIATED PROTEIN 2"/>
    <property type="match status" value="1"/>
</dbReference>
<dbReference type="Pfam" id="PF02465">
    <property type="entry name" value="FliD_N"/>
    <property type="match status" value="1"/>
</dbReference>
<evidence type="ECO:0000256" key="1">
    <source>
        <dbReference type="ARBA" id="ARBA00009764"/>
    </source>
</evidence>
<dbReference type="PANTHER" id="PTHR30288">
    <property type="entry name" value="FLAGELLAR CAP/ASSEMBLY PROTEIN FLID"/>
    <property type="match status" value="1"/>
</dbReference>
<evidence type="ECO:0000256" key="2">
    <source>
        <dbReference type="ARBA" id="ARBA00011255"/>
    </source>
</evidence>
<organism evidence="8 9">
    <name type="scientific">Lacrimispora sphenoides JCM 1415</name>
    <dbReference type="NCBI Taxonomy" id="1297793"/>
    <lineage>
        <taxon>Bacteria</taxon>
        <taxon>Bacillati</taxon>
        <taxon>Bacillota</taxon>
        <taxon>Clostridia</taxon>
        <taxon>Lachnospirales</taxon>
        <taxon>Lachnospiraceae</taxon>
        <taxon>Lacrimispora</taxon>
    </lineage>
</organism>
<keyword evidence="4 5" id="KW-0975">Bacterial flagellum</keyword>
<feature type="domain" description="Flagellar hook-associated protein 2 N-terminal" evidence="6">
    <location>
        <begin position="25"/>
        <end position="129"/>
    </location>
</feature>
<dbReference type="RefSeq" id="WP_100042851.1">
    <property type="nucleotide sequence ID" value="NZ_LT630003.1"/>
</dbReference>
<proteinExistence type="inferred from homology"/>
<dbReference type="Pfam" id="PF07195">
    <property type="entry name" value="FliD_C"/>
    <property type="match status" value="1"/>
</dbReference>
<accession>A0ABY1CCM7</accession>
<evidence type="ECO:0000313" key="9">
    <source>
        <dbReference type="Proteomes" id="UP000198970"/>
    </source>
</evidence>
<keyword evidence="8" id="KW-0969">Cilium</keyword>
<gene>
    <name evidence="8" type="ORF">SAMN02745906_3166</name>
</gene>
<evidence type="ECO:0000256" key="4">
    <source>
        <dbReference type="ARBA" id="ARBA00023143"/>
    </source>
</evidence>